<comment type="caution">
    <text evidence="1">The sequence shown here is derived from an EMBL/GenBank/DDBJ whole genome shotgun (WGS) entry which is preliminary data.</text>
</comment>
<dbReference type="Proteomes" id="UP000465778">
    <property type="component" value="Unassembled WGS sequence"/>
</dbReference>
<name>A0A800N993_CYTFI</name>
<protein>
    <submittedName>
        <fullName evidence="1">Acyl-CoA hydrolase</fullName>
        <ecNumber evidence="1">3.1.2.20</ecNumber>
    </submittedName>
</protein>
<dbReference type="EMBL" id="VDEM01000049">
    <property type="protein sequence ID" value="KAF0822710.1"/>
    <property type="molecule type" value="Genomic_DNA"/>
</dbReference>
<dbReference type="GO" id="GO:0047617">
    <property type="term" value="F:fatty acyl-CoA hydrolase activity"/>
    <property type="evidence" value="ECO:0007669"/>
    <property type="project" value="UniProtKB-EC"/>
</dbReference>
<organism evidence="1 2">
    <name type="scientific">Cytobacillus firmus</name>
    <name type="common">Bacillus firmus</name>
    <dbReference type="NCBI Taxonomy" id="1399"/>
    <lineage>
        <taxon>Bacteria</taxon>
        <taxon>Bacillati</taxon>
        <taxon>Bacillota</taxon>
        <taxon>Bacilli</taxon>
        <taxon>Bacillales</taxon>
        <taxon>Bacillaceae</taxon>
        <taxon>Cytobacillus</taxon>
    </lineage>
</organism>
<proteinExistence type="predicted"/>
<gene>
    <name evidence="1" type="ORF">KIS1582_3545</name>
</gene>
<keyword evidence="1" id="KW-0378">Hydrolase</keyword>
<dbReference type="AlphaFoldDB" id="A0A800N993"/>
<accession>A0A800N993</accession>
<reference evidence="1 2" key="1">
    <citation type="journal article" date="2020" name="G3 (Bethesda)">
        <title>Whole Genome Sequencing and Comparative Genomics of Two Nematicidal Bacillus Strains Reveals a Wide Range of Possible Virulence Factors.</title>
        <authorList>
            <person name="Susic N."/>
            <person name="Janezic S."/>
            <person name="Rupnik M."/>
            <person name="Geric Stare B."/>
        </authorList>
    </citation>
    <scope>NUCLEOTIDE SEQUENCE [LARGE SCALE GENOMIC DNA]</scope>
    <source>
        <strain evidence="1 2">I-1582</strain>
    </source>
</reference>
<dbReference type="EC" id="3.1.2.20" evidence="1"/>
<evidence type="ECO:0000313" key="1">
    <source>
        <dbReference type="EMBL" id="KAF0822710.1"/>
    </source>
</evidence>
<sequence length="30" mass="3429">MEAKKVKETRVVQTDQVLIVNARIKLTVFA</sequence>
<evidence type="ECO:0000313" key="2">
    <source>
        <dbReference type="Proteomes" id="UP000465778"/>
    </source>
</evidence>